<protein>
    <submittedName>
        <fullName evidence="4">Ferrous iron transporter B</fullName>
    </submittedName>
</protein>
<name>A0ABX0FAN7_9BACL</name>
<evidence type="ECO:0000313" key="5">
    <source>
        <dbReference type="Proteomes" id="UP000800303"/>
    </source>
</evidence>
<feature type="transmembrane region" description="Helical" evidence="1">
    <location>
        <begin position="534"/>
        <end position="555"/>
    </location>
</feature>
<dbReference type="Gene3D" id="3.40.50.300">
    <property type="entry name" value="P-loop containing nucleotide triphosphate hydrolases"/>
    <property type="match status" value="1"/>
</dbReference>
<dbReference type="RefSeq" id="WP_166276858.1">
    <property type="nucleotide sequence ID" value="NZ_JAAFGS010000006.1"/>
</dbReference>
<dbReference type="Pfam" id="PF02421">
    <property type="entry name" value="FeoB_N"/>
    <property type="match status" value="1"/>
</dbReference>
<comment type="caution">
    <text evidence="4">The sequence shown here is derived from an EMBL/GenBank/DDBJ whole genome shotgun (WGS) entry which is preliminary data.</text>
</comment>
<dbReference type="PANTHER" id="PTHR43185:SF1">
    <property type="entry name" value="FE(2+) TRANSPORTER FEOB"/>
    <property type="match status" value="1"/>
</dbReference>
<feature type="transmembrane region" description="Helical" evidence="1">
    <location>
        <begin position="502"/>
        <end position="522"/>
    </location>
</feature>
<reference evidence="4 5" key="1">
    <citation type="submission" date="2020-01" db="EMBL/GenBank/DDBJ databases">
        <title>Polyphasic characterisation and genomic insights into a novel alkali tolerant bacterium VR-M41.</title>
        <authorList>
            <person name="Vemuluri V.R."/>
        </authorList>
    </citation>
    <scope>NUCLEOTIDE SEQUENCE [LARGE SCALE GENOMIC DNA]</scope>
    <source>
        <strain evidence="4 5">VR-M41</strain>
    </source>
</reference>
<keyword evidence="1" id="KW-1133">Transmembrane helix</keyword>
<evidence type="ECO:0000259" key="2">
    <source>
        <dbReference type="Pfam" id="PF02421"/>
    </source>
</evidence>
<dbReference type="SUPFAM" id="SSF52540">
    <property type="entry name" value="P-loop containing nucleoside triphosphate hydrolases"/>
    <property type="match status" value="1"/>
</dbReference>
<evidence type="ECO:0000313" key="4">
    <source>
        <dbReference type="EMBL" id="NGZ77104.1"/>
    </source>
</evidence>
<evidence type="ECO:0000256" key="1">
    <source>
        <dbReference type="SAM" id="Phobius"/>
    </source>
</evidence>
<dbReference type="InterPro" id="IPR027417">
    <property type="entry name" value="P-loop_NTPase"/>
</dbReference>
<keyword evidence="1" id="KW-0812">Transmembrane</keyword>
<organism evidence="4 5">
    <name type="scientific">Saccharibacillus alkalitolerans</name>
    <dbReference type="NCBI Taxonomy" id="2705290"/>
    <lineage>
        <taxon>Bacteria</taxon>
        <taxon>Bacillati</taxon>
        <taxon>Bacillota</taxon>
        <taxon>Bacilli</taxon>
        <taxon>Bacillales</taxon>
        <taxon>Paenibacillaceae</taxon>
        <taxon>Saccharibacillus</taxon>
    </lineage>
</organism>
<keyword evidence="5" id="KW-1185">Reference proteome</keyword>
<keyword evidence="1" id="KW-0472">Membrane</keyword>
<feature type="transmembrane region" description="Helical" evidence="1">
    <location>
        <begin position="340"/>
        <end position="362"/>
    </location>
</feature>
<dbReference type="Pfam" id="PF07670">
    <property type="entry name" value="Gate"/>
    <property type="match status" value="1"/>
</dbReference>
<feature type="transmembrane region" description="Helical" evidence="1">
    <location>
        <begin position="263"/>
        <end position="284"/>
    </location>
</feature>
<proteinExistence type="predicted"/>
<dbReference type="EMBL" id="JAAFGS010000006">
    <property type="protein sequence ID" value="NGZ77104.1"/>
    <property type="molecule type" value="Genomic_DNA"/>
</dbReference>
<dbReference type="InterPro" id="IPR011642">
    <property type="entry name" value="Gate_dom"/>
</dbReference>
<accession>A0ABX0FAN7</accession>
<feature type="domain" description="Nucleoside transporter/FeoB GTPase Gate" evidence="3">
    <location>
        <begin position="268"/>
        <end position="363"/>
    </location>
</feature>
<evidence type="ECO:0000259" key="3">
    <source>
        <dbReference type="Pfam" id="PF07670"/>
    </source>
</evidence>
<dbReference type="PANTHER" id="PTHR43185">
    <property type="entry name" value="FERROUS IRON TRANSPORT PROTEIN B"/>
    <property type="match status" value="1"/>
</dbReference>
<dbReference type="InterPro" id="IPR030389">
    <property type="entry name" value="G_FEOB_dom"/>
</dbReference>
<feature type="domain" description="FeoB-type G" evidence="2">
    <location>
        <begin position="14"/>
        <end position="151"/>
    </location>
</feature>
<gene>
    <name evidence="4" type="ORF">GYN08_17495</name>
</gene>
<dbReference type="Proteomes" id="UP000800303">
    <property type="component" value="Unassembled WGS sequence"/>
</dbReference>
<feature type="transmembrane region" description="Helical" evidence="1">
    <location>
        <begin position="368"/>
        <end position="388"/>
    </location>
</feature>
<feature type="transmembrane region" description="Helical" evidence="1">
    <location>
        <begin position="425"/>
        <end position="445"/>
    </location>
</feature>
<feature type="transmembrane region" description="Helical" evidence="1">
    <location>
        <begin position="204"/>
        <end position="223"/>
    </location>
</feature>
<dbReference type="InterPro" id="IPR050860">
    <property type="entry name" value="FeoB_GTPase"/>
</dbReference>
<sequence>MLNRMRIEEESRRSVVLIGFESSGKSALFRGLTGRDTGEEANFRGSTVTARRAFLEEERELVDLPGIKGGDDSRTTRDALSELGSADTVVLVVRGSHSALELPLLLEAVPLEGRRAMLILTFADKAPEGLSELERHYGRSLGIPVHSVDARGIEPARRKRLLRSLGEARPLRRTQGQLAPPIVANRLAEPSRTWFEHRFGGRPLALAASILLFAVPVLLAYLLSNGLQPLADRYAIDPVKSWFAGLPPLPEAIFAGDYGVLTLGLYSFLWAFPVVLLLGISLALTEESGLKDRITDALDPWMRRIGLNGRDLLPVLSGFGCNVVAVFQSRACGACSRKSCVSLIAFGSACSYQIGASLSIFGSAGHPWLFIPYIALLAIVGAVHTRLWNRGAAYLPQAGYSPKTFLQMPGLRAVNWRIRGVVKQFLFQAMPIFLGICAAAALLQWSGLMNLLSGAAAPLLELLNLPAEAAGGVLFSILRKDGLLMPNQGEGSLLRTMSTGQIFMLVYLASTLTACLVTLWTVRRELGWKFASSLAGKQVATSIVTTAVLALLFSLS</sequence>